<dbReference type="InterPro" id="IPR023393">
    <property type="entry name" value="START-like_dom_sf"/>
</dbReference>
<dbReference type="STRING" id="692418.SAMN04488029_2716"/>
<organism evidence="1 2">
    <name type="scientific">Reichenbachiella faecimaris</name>
    <dbReference type="NCBI Taxonomy" id="692418"/>
    <lineage>
        <taxon>Bacteria</taxon>
        <taxon>Pseudomonadati</taxon>
        <taxon>Bacteroidota</taxon>
        <taxon>Cytophagia</taxon>
        <taxon>Cytophagales</taxon>
        <taxon>Reichenbachiellaceae</taxon>
        <taxon>Reichenbachiella</taxon>
    </lineage>
</organism>
<dbReference type="AlphaFoldDB" id="A0A1W2GHF8"/>
<dbReference type="Gene3D" id="3.30.530.20">
    <property type="match status" value="1"/>
</dbReference>
<proteinExistence type="predicted"/>
<dbReference type="PANTHER" id="PTHR36166:SF1">
    <property type="entry name" value="SRPBCC DOMAIN-CONTAINING PROTEIN"/>
    <property type="match status" value="1"/>
</dbReference>
<gene>
    <name evidence="1" type="ORF">SAMN04488029_2716</name>
</gene>
<evidence type="ECO:0008006" key="3">
    <source>
        <dbReference type="Google" id="ProtNLM"/>
    </source>
</evidence>
<sequence length="144" mass="16815">MKNIETEILIDAPVEVVWRVLMNFEAYRHWNPFLTVEGEAILGNKLDVIINMDGRKNFFKPKVVAYEEGRRFEWTGKLLLKGLFAGNHYFKLHPVTEFQTQFVHGENFTGILQGAIMKKVRDKTIKGFETMNEAMKTYTEEQVI</sequence>
<keyword evidence="2" id="KW-1185">Reference proteome</keyword>
<dbReference type="EMBL" id="FWYF01000003">
    <property type="protein sequence ID" value="SMD36095.1"/>
    <property type="molecule type" value="Genomic_DNA"/>
</dbReference>
<dbReference type="InterPro" id="IPR019587">
    <property type="entry name" value="Polyketide_cyclase/dehydratase"/>
</dbReference>
<protein>
    <recommendedName>
        <fullName evidence="3">Polyketide cyclase / dehydrase and lipid transport</fullName>
    </recommendedName>
</protein>
<dbReference type="PANTHER" id="PTHR36166">
    <property type="entry name" value="CHROMOSOME 9, WHOLE GENOME SHOTGUN SEQUENCE"/>
    <property type="match status" value="1"/>
</dbReference>
<dbReference type="Pfam" id="PF10604">
    <property type="entry name" value="Polyketide_cyc2"/>
    <property type="match status" value="1"/>
</dbReference>
<reference evidence="1 2" key="1">
    <citation type="submission" date="2017-04" db="EMBL/GenBank/DDBJ databases">
        <authorList>
            <person name="Afonso C.L."/>
            <person name="Miller P.J."/>
            <person name="Scott M.A."/>
            <person name="Spackman E."/>
            <person name="Goraichik I."/>
            <person name="Dimitrov K.M."/>
            <person name="Suarez D.L."/>
            <person name="Swayne D.E."/>
        </authorList>
    </citation>
    <scope>NUCLEOTIDE SEQUENCE [LARGE SCALE GENOMIC DNA]</scope>
    <source>
        <strain evidence="1 2">DSM 26133</strain>
    </source>
</reference>
<evidence type="ECO:0000313" key="2">
    <source>
        <dbReference type="Proteomes" id="UP000192472"/>
    </source>
</evidence>
<dbReference type="CDD" id="cd07822">
    <property type="entry name" value="SRPBCC_4"/>
    <property type="match status" value="1"/>
</dbReference>
<name>A0A1W2GHF8_REIFA</name>
<dbReference type="RefSeq" id="WP_084373381.1">
    <property type="nucleotide sequence ID" value="NZ_FWYF01000003.1"/>
</dbReference>
<dbReference type="Proteomes" id="UP000192472">
    <property type="component" value="Unassembled WGS sequence"/>
</dbReference>
<accession>A0A1W2GHF8</accession>
<evidence type="ECO:0000313" key="1">
    <source>
        <dbReference type="EMBL" id="SMD36095.1"/>
    </source>
</evidence>
<dbReference type="SUPFAM" id="SSF55961">
    <property type="entry name" value="Bet v1-like"/>
    <property type="match status" value="1"/>
</dbReference>
<dbReference type="OrthoDB" id="191189at2"/>